<dbReference type="Pfam" id="PF00501">
    <property type="entry name" value="AMP-binding"/>
    <property type="match status" value="1"/>
</dbReference>
<dbReference type="SUPFAM" id="SSF54637">
    <property type="entry name" value="Thioesterase/thiol ester dehydrase-isomerase"/>
    <property type="match status" value="1"/>
</dbReference>
<dbReference type="Gene3D" id="3.40.50.12780">
    <property type="entry name" value="N-terminal domain of ligase-like"/>
    <property type="match status" value="1"/>
</dbReference>
<dbReference type="Proteomes" id="UP000232060">
    <property type="component" value="Unassembled WGS sequence"/>
</dbReference>
<evidence type="ECO:0000313" key="4">
    <source>
        <dbReference type="Proteomes" id="UP000232060"/>
    </source>
</evidence>
<comment type="caution">
    <text evidence="3">The sequence shown here is derived from an EMBL/GenBank/DDBJ whole genome shotgun (WGS) entry which is preliminary data.</text>
</comment>
<accession>A0A2M8H607</accession>
<dbReference type="InterPro" id="IPR054545">
    <property type="entry name" value="ApeI-like"/>
</dbReference>
<evidence type="ECO:0000259" key="1">
    <source>
        <dbReference type="Pfam" id="PF00501"/>
    </source>
</evidence>
<dbReference type="InterPro" id="IPR029069">
    <property type="entry name" value="HotDog_dom_sf"/>
</dbReference>
<gene>
    <name evidence="3" type="ORF">CUC44_16955</name>
</gene>
<dbReference type="PANTHER" id="PTHR43767">
    <property type="entry name" value="LONG-CHAIN-FATTY-ACID--COA LIGASE"/>
    <property type="match status" value="1"/>
</dbReference>
<dbReference type="GO" id="GO:0016878">
    <property type="term" value="F:acid-thiol ligase activity"/>
    <property type="evidence" value="ECO:0007669"/>
    <property type="project" value="UniProtKB-ARBA"/>
</dbReference>
<dbReference type="RefSeq" id="WP_100861051.1">
    <property type="nucleotide sequence ID" value="NZ_PGCP01000033.1"/>
</dbReference>
<dbReference type="SUPFAM" id="SSF56801">
    <property type="entry name" value="Acetyl-CoA synthetase-like"/>
    <property type="match status" value="1"/>
</dbReference>
<reference evidence="3 4" key="1">
    <citation type="submission" date="2017-11" db="EMBL/GenBank/DDBJ databases">
        <title>Draft genome sequence of environmental isolate Aeromonas lusitania sp. nov. MDC 2473.</title>
        <authorList>
            <person name="Colston S.M."/>
            <person name="Navarro A."/>
            <person name="Martinez-Murcia A.J."/>
            <person name="Graf J."/>
        </authorList>
    </citation>
    <scope>NUCLEOTIDE SEQUENCE [LARGE SCALE GENOMIC DNA]</scope>
    <source>
        <strain evidence="3 4">MDC 2473</strain>
    </source>
</reference>
<dbReference type="Gene3D" id="3.10.129.10">
    <property type="entry name" value="Hotdog Thioesterase"/>
    <property type="match status" value="1"/>
</dbReference>
<sequence>MKAPTDLLATIWERADDEPVAFGPQGDATFGTLRFGAEALADRLMLLPARRWALCFEDSLLFAQALLACALTGREAILPGHQRPAALAEQSGDFDGILTDSEVLGELGRPWLQLPLAASTEENGQRWPAPGALQLTLFTSGSTGEPKAIPKAWHQLDAELRVLITLWGERLAGARLLASVSHQHIYGLLFRILLPLMLRVPFARTLTLYPEQLQHQPGRWALIASPAFLGRLDPEIAAQGCTLIVSSGGPLALADAHQSERLFGQLPVEVFGSSETGGIGWRQSPQADTPWQPMPGLEIALGEDDQLLLSSPYLPDDKPLLCADRIRLCKSGFHLLGRGDRVVKIEEKRISLDEVEARLQALPWVAAAAVLPLTVGARQQLGAVLVLTDAGHTQWQASGQGRFLIALREQLRAWLEPVALPRRLRLLAELPLNSQGKRPWGQLKALFNEVSIDINSTESAYWQMSPSGVGAMQTSGLPTLLDQHWQGDVLVLSLRLDPGLPWFSGHFPGAPLLPGVTQVHWAMHYGRQLPGLVGEFAGMSQLKFQRPLRPGQECELHLNWLADKGQLLFSYRLGDEHASSGRVRLCP</sequence>
<dbReference type="PANTHER" id="PTHR43767:SF1">
    <property type="entry name" value="NONRIBOSOMAL PEPTIDE SYNTHASE PES1 (EUROFUNG)-RELATED"/>
    <property type="match status" value="1"/>
</dbReference>
<dbReference type="Gene3D" id="3.30.300.30">
    <property type="match status" value="1"/>
</dbReference>
<dbReference type="InterPro" id="IPR050237">
    <property type="entry name" value="ATP-dep_AMP-bd_enzyme"/>
</dbReference>
<dbReference type="AlphaFoldDB" id="A0A2M8H607"/>
<protein>
    <submittedName>
        <fullName evidence="3">Acyl-CoA synthetase</fullName>
    </submittedName>
</protein>
<evidence type="ECO:0000313" key="3">
    <source>
        <dbReference type="EMBL" id="PJC92004.1"/>
    </source>
</evidence>
<evidence type="ECO:0000259" key="2">
    <source>
        <dbReference type="Pfam" id="PF22818"/>
    </source>
</evidence>
<dbReference type="Pfam" id="PF22818">
    <property type="entry name" value="ApeI-like"/>
    <property type="match status" value="1"/>
</dbReference>
<dbReference type="InterPro" id="IPR000873">
    <property type="entry name" value="AMP-dep_synth/lig_dom"/>
</dbReference>
<name>A0A2M8H607_9GAMM</name>
<dbReference type="InterPro" id="IPR042099">
    <property type="entry name" value="ANL_N_sf"/>
</dbReference>
<feature type="domain" description="ApeI dehydratase-like" evidence="2">
    <location>
        <begin position="487"/>
        <end position="581"/>
    </location>
</feature>
<feature type="domain" description="AMP-dependent synthetase/ligase" evidence="1">
    <location>
        <begin position="114"/>
        <end position="305"/>
    </location>
</feature>
<proteinExistence type="predicted"/>
<keyword evidence="4" id="KW-1185">Reference proteome</keyword>
<dbReference type="EMBL" id="PGCP01000033">
    <property type="protein sequence ID" value="PJC92004.1"/>
    <property type="molecule type" value="Genomic_DNA"/>
</dbReference>
<dbReference type="OrthoDB" id="9787658at2"/>
<organism evidence="3 4">
    <name type="scientific">Aeromonas lusitana</name>
    <dbReference type="NCBI Taxonomy" id="931529"/>
    <lineage>
        <taxon>Bacteria</taxon>
        <taxon>Pseudomonadati</taxon>
        <taxon>Pseudomonadota</taxon>
        <taxon>Gammaproteobacteria</taxon>
        <taxon>Aeromonadales</taxon>
        <taxon>Aeromonadaceae</taxon>
        <taxon>Aeromonas</taxon>
    </lineage>
</organism>
<dbReference type="InterPro" id="IPR045851">
    <property type="entry name" value="AMP-bd_C_sf"/>
</dbReference>